<dbReference type="Pfam" id="PF01230">
    <property type="entry name" value="HIT"/>
    <property type="match status" value="1"/>
</dbReference>
<dbReference type="GO" id="GO:0003824">
    <property type="term" value="F:catalytic activity"/>
    <property type="evidence" value="ECO:0007669"/>
    <property type="project" value="InterPro"/>
</dbReference>
<feature type="active site" description="Tele-AMP-histidine intermediate" evidence="1">
    <location>
        <position position="100"/>
    </location>
</feature>
<dbReference type="FunFam" id="3.30.428.10:FF:000005">
    <property type="entry name" value="Histidine triad nucleotide-binding protein 1"/>
    <property type="match status" value="1"/>
</dbReference>
<dbReference type="InterPro" id="IPR019808">
    <property type="entry name" value="Histidine_triad_CS"/>
</dbReference>
<sequence length="114" mass="12867">MGDTIFDKIVRKEIPSDVVFEDEVALAFRDINPQAPVHVLVLPKRRAATLTEFTDQDPSYLGEFLKRVSMVAKQLGLEENGFRVVINQGRHGQQSVAYLHVHILGGRQMEWPPG</sequence>
<dbReference type="PROSITE" id="PS00892">
    <property type="entry name" value="HIT_1"/>
    <property type="match status" value="1"/>
</dbReference>
<dbReference type="PRINTS" id="PR00332">
    <property type="entry name" value="HISTRIAD"/>
</dbReference>
<dbReference type="CDD" id="cd01276">
    <property type="entry name" value="PKCI_related"/>
    <property type="match status" value="1"/>
</dbReference>
<proteinExistence type="predicted"/>
<dbReference type="RefSeq" id="WP_014624020.1">
    <property type="nucleotide sequence ID" value="NC_017583.1"/>
</dbReference>
<dbReference type="KEGG" id="stq:Spith_0334"/>
<organism evidence="4 5">
    <name type="scientific">Winmispira thermophila (strain ATCC 700085 / DSM 6578 / Z-1203)</name>
    <name type="common">Spirochaeta thermophila</name>
    <dbReference type="NCBI Taxonomy" id="869211"/>
    <lineage>
        <taxon>Bacteria</taxon>
        <taxon>Pseudomonadati</taxon>
        <taxon>Spirochaetota</taxon>
        <taxon>Spirochaetia</taxon>
        <taxon>Winmispirales</taxon>
        <taxon>Winmispiraceae</taxon>
        <taxon>Winmispira</taxon>
    </lineage>
</organism>
<dbReference type="Gene3D" id="3.30.428.10">
    <property type="entry name" value="HIT-like"/>
    <property type="match status" value="1"/>
</dbReference>
<keyword evidence="5" id="KW-1185">Reference proteome</keyword>
<accession>G0GDY8</accession>
<evidence type="ECO:0000256" key="1">
    <source>
        <dbReference type="PIRSR" id="PIRSR601310-1"/>
    </source>
</evidence>
<dbReference type="InterPro" id="IPR011146">
    <property type="entry name" value="HIT-like"/>
</dbReference>
<dbReference type="AlphaFoldDB" id="G0GDY8"/>
<dbReference type="SUPFAM" id="SSF54197">
    <property type="entry name" value="HIT-like"/>
    <property type="match status" value="1"/>
</dbReference>
<protein>
    <submittedName>
        <fullName evidence="4">Histidine triad (HIT) protein</fullName>
    </submittedName>
</protein>
<dbReference type="PROSITE" id="PS51084">
    <property type="entry name" value="HIT_2"/>
    <property type="match status" value="1"/>
</dbReference>
<name>G0GDY8_WINT7</name>
<gene>
    <name evidence="4" type="ordered locus">Spith_0334</name>
</gene>
<dbReference type="EMBL" id="CP002903">
    <property type="protein sequence ID" value="AEJ60620.1"/>
    <property type="molecule type" value="Genomic_DNA"/>
</dbReference>
<dbReference type="PANTHER" id="PTHR23089">
    <property type="entry name" value="HISTIDINE TRIAD HIT PROTEIN"/>
    <property type="match status" value="1"/>
</dbReference>
<evidence type="ECO:0000259" key="3">
    <source>
        <dbReference type="PROSITE" id="PS51084"/>
    </source>
</evidence>
<evidence type="ECO:0000313" key="4">
    <source>
        <dbReference type="EMBL" id="AEJ60620.1"/>
    </source>
</evidence>
<evidence type="ECO:0000256" key="2">
    <source>
        <dbReference type="PROSITE-ProRule" id="PRU00464"/>
    </source>
</evidence>
<dbReference type="InterPro" id="IPR001310">
    <property type="entry name" value="Histidine_triad_HIT"/>
</dbReference>
<dbReference type="STRING" id="869211.Spith_0334"/>
<feature type="domain" description="HIT" evidence="3">
    <location>
        <begin position="5"/>
        <end position="114"/>
    </location>
</feature>
<dbReference type="Proteomes" id="UP000007254">
    <property type="component" value="Chromosome"/>
</dbReference>
<dbReference type="InterPro" id="IPR036265">
    <property type="entry name" value="HIT-like_sf"/>
</dbReference>
<comment type="caution">
    <text evidence="2">Lacks conserved residue(s) required for the propagation of feature annotation.</text>
</comment>
<dbReference type="HOGENOM" id="CLU_056776_8_1_12"/>
<reference evidence="4 5" key="1">
    <citation type="submission" date="2011-06" db="EMBL/GenBank/DDBJ databases">
        <title>The complete genome of Spirochaeta thermophila DSM 6578.</title>
        <authorList>
            <consortium name="US DOE Joint Genome Institute (JGI-PGF)"/>
            <person name="Lucas S."/>
            <person name="Lapidus A."/>
            <person name="Bruce D."/>
            <person name="Goodwin L."/>
            <person name="Pitluck S."/>
            <person name="Peters L."/>
            <person name="Kyrpides N."/>
            <person name="Mavromatis K."/>
            <person name="Ivanova N."/>
            <person name="Mikailova N."/>
            <person name="Pagani I."/>
            <person name="Chertkov O."/>
            <person name="Detter J.C."/>
            <person name="Tapia R."/>
            <person name="Han C."/>
            <person name="Land M."/>
            <person name="Hauser L."/>
            <person name="Markowitz V."/>
            <person name="Cheng J.-F."/>
            <person name="Hugenholtz P."/>
            <person name="Woyke T."/>
            <person name="Wu D."/>
            <person name="Spring S."/>
            <person name="Merkhoffer B."/>
            <person name="Schneider S."/>
            <person name="Klenk H.-P."/>
            <person name="Eisen J.A."/>
        </authorList>
    </citation>
    <scope>NUCLEOTIDE SEQUENCE [LARGE SCALE GENOMIC DNA]</scope>
    <source>
        <strain evidence="5">ATCC 700085 / DSM 6578 / Z-1203</strain>
    </source>
</reference>
<dbReference type="OrthoDB" id="9784774at2"/>
<evidence type="ECO:0000313" key="5">
    <source>
        <dbReference type="Proteomes" id="UP000007254"/>
    </source>
</evidence>